<evidence type="ECO:0000256" key="2">
    <source>
        <dbReference type="ARBA" id="ARBA00004496"/>
    </source>
</evidence>
<evidence type="ECO:0000256" key="1">
    <source>
        <dbReference type="ARBA" id="ARBA00004286"/>
    </source>
</evidence>
<keyword evidence="5" id="KW-0158">Chromosome</keyword>
<dbReference type="GO" id="GO:0007076">
    <property type="term" value="P:mitotic chromosome condensation"/>
    <property type="evidence" value="ECO:0007669"/>
    <property type="project" value="InterPro"/>
</dbReference>
<evidence type="ECO:0000256" key="11">
    <source>
        <dbReference type="SAM" id="MobiDB-lite"/>
    </source>
</evidence>
<accession>A0A137NQS1</accession>
<comment type="subcellular location">
    <subcellularLocation>
        <location evidence="1">Chromosome</location>
    </subcellularLocation>
    <subcellularLocation>
        <location evidence="2">Cytoplasm</location>
    </subcellularLocation>
</comment>
<organism evidence="12 13">
    <name type="scientific">Conidiobolus coronatus (strain ATCC 28846 / CBS 209.66 / NRRL 28638)</name>
    <name type="common">Delacroixia coronata</name>
    <dbReference type="NCBI Taxonomy" id="796925"/>
    <lineage>
        <taxon>Eukaryota</taxon>
        <taxon>Fungi</taxon>
        <taxon>Fungi incertae sedis</taxon>
        <taxon>Zoopagomycota</taxon>
        <taxon>Entomophthoromycotina</taxon>
        <taxon>Entomophthoromycetes</taxon>
        <taxon>Entomophthorales</taxon>
        <taxon>Ancylistaceae</taxon>
        <taxon>Conidiobolus</taxon>
    </lineage>
</organism>
<dbReference type="GO" id="GO:0051301">
    <property type="term" value="P:cell division"/>
    <property type="evidence" value="ECO:0007669"/>
    <property type="project" value="UniProtKB-KW"/>
</dbReference>
<keyword evidence="13" id="KW-1185">Reference proteome</keyword>
<evidence type="ECO:0000256" key="9">
    <source>
        <dbReference type="ARBA" id="ARBA00023067"/>
    </source>
</evidence>
<dbReference type="InterPro" id="IPR022816">
    <property type="entry name" value="Condensin_barren_su2"/>
</dbReference>
<evidence type="ECO:0000313" key="12">
    <source>
        <dbReference type="EMBL" id="KXN65113.1"/>
    </source>
</evidence>
<feature type="compositionally biased region" description="Basic and acidic residues" evidence="11">
    <location>
        <begin position="141"/>
        <end position="161"/>
    </location>
</feature>
<evidence type="ECO:0000256" key="5">
    <source>
        <dbReference type="ARBA" id="ARBA00022454"/>
    </source>
</evidence>
<protein>
    <recommendedName>
        <fullName evidence="4">Condensin complex subunit 2</fullName>
    </recommendedName>
</protein>
<keyword evidence="6" id="KW-0963">Cytoplasm</keyword>
<feature type="compositionally biased region" description="Polar residues" evidence="11">
    <location>
        <begin position="164"/>
        <end position="174"/>
    </location>
</feature>
<evidence type="ECO:0000256" key="8">
    <source>
        <dbReference type="ARBA" id="ARBA00022776"/>
    </source>
</evidence>
<dbReference type="PANTHER" id="PTHR13108">
    <property type="entry name" value="CONDENSIN COMPLEX SUBUNIT 2"/>
    <property type="match status" value="1"/>
</dbReference>
<dbReference type="GO" id="GO:0005737">
    <property type="term" value="C:cytoplasm"/>
    <property type="evidence" value="ECO:0007669"/>
    <property type="project" value="UniProtKB-SubCell"/>
</dbReference>
<feature type="region of interest" description="Disordered" evidence="11">
    <location>
        <begin position="1"/>
        <end position="22"/>
    </location>
</feature>
<feature type="region of interest" description="Disordered" evidence="11">
    <location>
        <begin position="119"/>
        <end position="174"/>
    </location>
</feature>
<keyword evidence="9" id="KW-0226">DNA condensation</keyword>
<evidence type="ECO:0000256" key="4">
    <source>
        <dbReference type="ARBA" id="ARBA00016065"/>
    </source>
</evidence>
<keyword evidence="7" id="KW-0132">Cell division</keyword>
<reference evidence="12 13" key="1">
    <citation type="journal article" date="2015" name="Genome Biol. Evol.">
        <title>Phylogenomic analyses indicate that early fungi evolved digesting cell walls of algal ancestors of land plants.</title>
        <authorList>
            <person name="Chang Y."/>
            <person name="Wang S."/>
            <person name="Sekimoto S."/>
            <person name="Aerts A.L."/>
            <person name="Choi C."/>
            <person name="Clum A."/>
            <person name="LaButti K.M."/>
            <person name="Lindquist E.A."/>
            <person name="Yee Ngan C."/>
            <person name="Ohm R.A."/>
            <person name="Salamov A.A."/>
            <person name="Grigoriev I.V."/>
            <person name="Spatafora J.W."/>
            <person name="Berbee M.L."/>
        </authorList>
    </citation>
    <scope>NUCLEOTIDE SEQUENCE [LARGE SCALE GENOMIC DNA]</scope>
    <source>
        <strain evidence="12 13">NRRL 28638</strain>
    </source>
</reference>
<gene>
    <name evidence="12" type="ORF">CONCODRAFT_13406</name>
</gene>
<dbReference type="Pfam" id="PF05786">
    <property type="entry name" value="Cnd2"/>
    <property type="match status" value="1"/>
</dbReference>
<evidence type="ECO:0000256" key="7">
    <source>
        <dbReference type="ARBA" id="ARBA00022618"/>
    </source>
</evidence>
<sequence length="174" mass="19441">MSLPGSSCEKHRMSIGELPSTSADFDEGGARELLLKHLSIQGDGRMIFDSGDAAITEDGSVPVQPLVTESVDRDFLELDSLTYLIFNQDSPHTTLDFNNLKPNEISDNKDDDYVLQNEKSLIRDDGPVGDKSNYPGWAGPEHWRVKGNRNKDTKNKQEAELRLNPSQSLRRVNL</sequence>
<evidence type="ECO:0000313" key="13">
    <source>
        <dbReference type="Proteomes" id="UP000070444"/>
    </source>
</evidence>
<dbReference type="GO" id="GO:0003682">
    <property type="term" value="F:chromatin binding"/>
    <property type="evidence" value="ECO:0007669"/>
    <property type="project" value="TreeGrafter"/>
</dbReference>
<evidence type="ECO:0000256" key="6">
    <source>
        <dbReference type="ARBA" id="ARBA00022490"/>
    </source>
</evidence>
<dbReference type="AlphaFoldDB" id="A0A137NQS1"/>
<proteinExistence type="inferred from homology"/>
<keyword evidence="10" id="KW-0131">Cell cycle</keyword>
<dbReference type="Proteomes" id="UP000070444">
    <property type="component" value="Unassembled WGS sequence"/>
</dbReference>
<name>A0A137NQS1_CONC2</name>
<evidence type="ECO:0000256" key="3">
    <source>
        <dbReference type="ARBA" id="ARBA00009471"/>
    </source>
</evidence>
<evidence type="ECO:0000256" key="10">
    <source>
        <dbReference type="ARBA" id="ARBA00023306"/>
    </source>
</evidence>
<comment type="similarity">
    <text evidence="3">Belongs to the CND2 (condensin subunit 2) family.</text>
</comment>
<dbReference type="EMBL" id="KQ964977">
    <property type="protein sequence ID" value="KXN65113.1"/>
    <property type="molecule type" value="Genomic_DNA"/>
</dbReference>
<keyword evidence="8" id="KW-0498">Mitosis</keyword>
<dbReference type="PANTHER" id="PTHR13108:SF9">
    <property type="entry name" value="CONDENSIN COMPLEX SUBUNIT 2"/>
    <property type="match status" value="1"/>
</dbReference>
<dbReference type="GO" id="GO:0000796">
    <property type="term" value="C:condensin complex"/>
    <property type="evidence" value="ECO:0007669"/>
    <property type="project" value="InterPro"/>
</dbReference>